<evidence type="ECO:0000256" key="3">
    <source>
        <dbReference type="ARBA" id="ARBA00022729"/>
    </source>
</evidence>
<dbReference type="PANTHER" id="PTHR30632">
    <property type="entry name" value="MOLYBDATE-BINDING PERIPLASMIC PROTEIN"/>
    <property type="match status" value="1"/>
</dbReference>
<keyword evidence="3 5" id="KW-0732">Signal</keyword>
<dbReference type="SUPFAM" id="SSF53850">
    <property type="entry name" value="Periplasmic binding protein-like II"/>
    <property type="match status" value="1"/>
</dbReference>
<evidence type="ECO:0000256" key="5">
    <source>
        <dbReference type="SAM" id="SignalP"/>
    </source>
</evidence>
<dbReference type="GO" id="GO:0015689">
    <property type="term" value="P:molybdate ion transport"/>
    <property type="evidence" value="ECO:0007669"/>
    <property type="project" value="InterPro"/>
</dbReference>
<dbReference type="AlphaFoldDB" id="A0A6B2QVR3"/>
<accession>A0A6B2QVR3</accession>
<dbReference type="Pfam" id="PF13531">
    <property type="entry name" value="SBP_bac_11"/>
    <property type="match status" value="1"/>
</dbReference>
<dbReference type="EMBL" id="JAAGRN010000003">
    <property type="protein sequence ID" value="NDY82736.1"/>
    <property type="molecule type" value="Genomic_DNA"/>
</dbReference>
<feature type="binding site" evidence="4">
    <location>
        <position position="171"/>
    </location>
    <ligand>
        <name>molybdate</name>
        <dbReference type="ChEBI" id="CHEBI:36264"/>
    </ligand>
</feature>
<feature type="chain" id="PRO_5025367349" evidence="5">
    <location>
        <begin position="27"/>
        <end position="255"/>
    </location>
</feature>
<dbReference type="InterPro" id="IPR044084">
    <property type="entry name" value="AvModA-like_subst-bd"/>
</dbReference>
<comment type="similarity">
    <text evidence="1">Belongs to the bacterial solute-binding protein ModA family.</text>
</comment>
<proteinExistence type="inferred from homology"/>
<comment type="caution">
    <text evidence="6">The sequence shown here is derived from an EMBL/GenBank/DDBJ whole genome shotgun (WGS) entry which is preliminary data.</text>
</comment>
<evidence type="ECO:0000256" key="2">
    <source>
        <dbReference type="ARBA" id="ARBA00022723"/>
    </source>
</evidence>
<evidence type="ECO:0000313" key="6">
    <source>
        <dbReference type="EMBL" id="NDY82736.1"/>
    </source>
</evidence>
<evidence type="ECO:0000256" key="4">
    <source>
        <dbReference type="PIRSR" id="PIRSR004846-1"/>
    </source>
</evidence>
<feature type="binding site" evidence="4">
    <location>
        <position position="63"/>
    </location>
    <ligand>
        <name>molybdate</name>
        <dbReference type="ChEBI" id="CHEBI:36264"/>
    </ligand>
</feature>
<name>A0A6B2QVR3_9BURK</name>
<dbReference type="NCBIfam" id="TIGR01256">
    <property type="entry name" value="modA"/>
    <property type="match status" value="1"/>
</dbReference>
<feature type="signal peptide" evidence="5">
    <location>
        <begin position="1"/>
        <end position="26"/>
    </location>
</feature>
<dbReference type="InterPro" id="IPR050682">
    <property type="entry name" value="ModA/WtpA"/>
</dbReference>
<reference evidence="6" key="1">
    <citation type="submission" date="2020-02" db="EMBL/GenBank/DDBJ databases">
        <authorList>
            <person name="Chen W.-M."/>
        </authorList>
    </citation>
    <scope>NUCLEOTIDE SEQUENCE</scope>
    <source>
        <strain evidence="6">NBD-18</strain>
    </source>
</reference>
<dbReference type="InterPro" id="IPR005950">
    <property type="entry name" value="ModA"/>
</dbReference>
<organism evidence="6">
    <name type="scientific">Sheuella amnicola</name>
    <dbReference type="NCBI Taxonomy" id="2707330"/>
    <lineage>
        <taxon>Bacteria</taxon>
        <taxon>Pseudomonadati</taxon>
        <taxon>Pseudomonadota</taxon>
        <taxon>Betaproteobacteria</taxon>
        <taxon>Burkholderiales</taxon>
        <taxon>Alcaligenaceae</taxon>
        <taxon>Sheuella</taxon>
    </lineage>
</organism>
<dbReference type="CDD" id="cd13539">
    <property type="entry name" value="PBP2_AvModA"/>
    <property type="match status" value="1"/>
</dbReference>
<gene>
    <name evidence="6" type="primary">modA</name>
    <name evidence="6" type="ORF">G3I67_05765</name>
</gene>
<dbReference type="RefSeq" id="WP_163652443.1">
    <property type="nucleotide sequence ID" value="NZ_JAAGRN010000003.1"/>
</dbReference>
<dbReference type="GO" id="GO:0046872">
    <property type="term" value="F:metal ion binding"/>
    <property type="evidence" value="ECO:0007669"/>
    <property type="project" value="UniProtKB-KW"/>
</dbReference>
<dbReference type="GO" id="GO:0030973">
    <property type="term" value="F:molybdate ion binding"/>
    <property type="evidence" value="ECO:0007669"/>
    <property type="project" value="InterPro"/>
</dbReference>
<dbReference type="PANTHER" id="PTHR30632:SF14">
    <property type="entry name" value="TUNGSTATE_MOLYBDATE_CHROMATE-BINDING PROTEIN MODA"/>
    <property type="match status" value="1"/>
</dbReference>
<sequence length="255" mass="28449">MIWIKKKIINHLILLIIFSFSTLAHANSLSLAVASNFANSAKELVRHFSEISGYQVSISTASTGKFYAQITQGAPFDVLLSADRQTPERLIRDGLAVESTLYDYARGRLVFVTINQQDSLSPEHILRHLQFKKLAIANPELAPYGKAAIQTLEHLGLRQMAENRIVMAENIGQAAQFVFSGNAQAGFLPQSMVLEARQTQKRAFNGWIIPQEWHTPIIQAAVILKKGEANPAAMAFMRYLKSEDARRIIVSHGYD</sequence>
<keyword evidence="2 4" id="KW-0479">Metal-binding</keyword>
<dbReference type="Gene3D" id="3.40.190.10">
    <property type="entry name" value="Periplasmic binding protein-like II"/>
    <property type="match status" value="2"/>
</dbReference>
<keyword evidence="4" id="KW-0500">Molybdenum</keyword>
<dbReference type="PIRSF" id="PIRSF004846">
    <property type="entry name" value="ModA"/>
    <property type="match status" value="1"/>
</dbReference>
<evidence type="ECO:0000256" key="1">
    <source>
        <dbReference type="ARBA" id="ARBA00009175"/>
    </source>
</evidence>
<protein>
    <submittedName>
        <fullName evidence="6">Molybdate ABC transporter substrate-binding protein</fullName>
    </submittedName>
</protein>